<keyword evidence="4" id="KW-1185">Reference proteome</keyword>
<dbReference type="OrthoDB" id="9803128at2"/>
<dbReference type="GO" id="GO:0003677">
    <property type="term" value="F:DNA binding"/>
    <property type="evidence" value="ECO:0007669"/>
    <property type="project" value="InterPro"/>
</dbReference>
<dbReference type="RefSeq" id="WP_131902238.1">
    <property type="nucleotide sequence ID" value="NZ_SMKU01000336.1"/>
</dbReference>
<dbReference type="SUPFAM" id="SSF47413">
    <property type="entry name" value="lambda repressor-like DNA-binding domains"/>
    <property type="match status" value="1"/>
</dbReference>
<dbReference type="PROSITE" id="PS50943">
    <property type="entry name" value="HTH_CROC1"/>
    <property type="match status" value="1"/>
</dbReference>
<protein>
    <submittedName>
        <fullName evidence="3">XRE family transcriptional regulator</fullName>
    </submittedName>
</protein>
<dbReference type="EMBL" id="SMKU01000336">
    <property type="protein sequence ID" value="TDD68575.1"/>
    <property type="molecule type" value="Genomic_DNA"/>
</dbReference>
<dbReference type="Gene3D" id="1.10.260.40">
    <property type="entry name" value="lambda repressor-like DNA-binding domains"/>
    <property type="match status" value="1"/>
</dbReference>
<sequence>MRIKLNQCPEGVAEARRNAGLTKTALAGAVGRSLSLISEIEGGTRNAQPDLLAKMAAILDVPVEQLTACEPRNAAAPGAHALHGERTTPTDQSDMRNEPPARRSAS</sequence>
<reference evidence="3 4" key="1">
    <citation type="submission" date="2019-03" db="EMBL/GenBank/DDBJ databases">
        <title>Draft genome sequences of novel Actinobacteria.</title>
        <authorList>
            <person name="Sahin N."/>
            <person name="Ay H."/>
            <person name="Saygin H."/>
        </authorList>
    </citation>
    <scope>NUCLEOTIDE SEQUENCE [LARGE SCALE GENOMIC DNA]</scope>
    <source>
        <strain evidence="3 4">H3C3</strain>
    </source>
</reference>
<dbReference type="Proteomes" id="UP000294513">
    <property type="component" value="Unassembled WGS sequence"/>
</dbReference>
<organism evidence="3 4">
    <name type="scientific">Actinomadura rubrisoli</name>
    <dbReference type="NCBI Taxonomy" id="2530368"/>
    <lineage>
        <taxon>Bacteria</taxon>
        <taxon>Bacillati</taxon>
        <taxon>Actinomycetota</taxon>
        <taxon>Actinomycetes</taxon>
        <taxon>Streptosporangiales</taxon>
        <taxon>Thermomonosporaceae</taxon>
        <taxon>Actinomadura</taxon>
    </lineage>
</organism>
<evidence type="ECO:0000256" key="1">
    <source>
        <dbReference type="SAM" id="MobiDB-lite"/>
    </source>
</evidence>
<accession>A0A4R5AAA2</accession>
<dbReference type="InterPro" id="IPR001387">
    <property type="entry name" value="Cro/C1-type_HTH"/>
</dbReference>
<evidence type="ECO:0000313" key="4">
    <source>
        <dbReference type="Proteomes" id="UP000294513"/>
    </source>
</evidence>
<feature type="compositionally biased region" description="Basic and acidic residues" evidence="1">
    <location>
        <begin position="82"/>
        <end position="106"/>
    </location>
</feature>
<gene>
    <name evidence="3" type="ORF">E1298_38235</name>
</gene>
<dbReference type="AlphaFoldDB" id="A0A4R5AAA2"/>
<comment type="caution">
    <text evidence="3">The sequence shown here is derived from an EMBL/GenBank/DDBJ whole genome shotgun (WGS) entry which is preliminary data.</text>
</comment>
<dbReference type="SMART" id="SM00530">
    <property type="entry name" value="HTH_XRE"/>
    <property type="match status" value="1"/>
</dbReference>
<proteinExistence type="predicted"/>
<evidence type="ECO:0000313" key="3">
    <source>
        <dbReference type="EMBL" id="TDD68575.1"/>
    </source>
</evidence>
<dbReference type="CDD" id="cd00093">
    <property type="entry name" value="HTH_XRE"/>
    <property type="match status" value="1"/>
</dbReference>
<dbReference type="Pfam" id="PF13560">
    <property type="entry name" value="HTH_31"/>
    <property type="match status" value="1"/>
</dbReference>
<feature type="domain" description="HTH cro/C1-type" evidence="2">
    <location>
        <begin position="12"/>
        <end position="66"/>
    </location>
</feature>
<dbReference type="InterPro" id="IPR010982">
    <property type="entry name" value="Lambda_DNA-bd_dom_sf"/>
</dbReference>
<feature type="region of interest" description="Disordered" evidence="1">
    <location>
        <begin position="71"/>
        <end position="106"/>
    </location>
</feature>
<name>A0A4R5AAA2_9ACTN</name>
<evidence type="ECO:0000259" key="2">
    <source>
        <dbReference type="PROSITE" id="PS50943"/>
    </source>
</evidence>